<name>A0A4Q1CAY2_9BACT</name>
<dbReference type="InterPro" id="IPR050204">
    <property type="entry name" value="AraC_XylS_family_regulators"/>
</dbReference>
<dbReference type="Gene3D" id="2.60.120.280">
    <property type="entry name" value="Regulatory protein AraC"/>
    <property type="match status" value="1"/>
</dbReference>
<dbReference type="InterPro" id="IPR018062">
    <property type="entry name" value="HTH_AraC-typ_CS"/>
</dbReference>
<proteinExistence type="predicted"/>
<dbReference type="Pfam" id="PF12833">
    <property type="entry name" value="HTH_18"/>
    <property type="match status" value="1"/>
</dbReference>
<keyword evidence="1" id="KW-0805">Transcription regulation</keyword>
<dbReference type="InterPro" id="IPR037923">
    <property type="entry name" value="HTH-like"/>
</dbReference>
<dbReference type="SUPFAM" id="SSF46689">
    <property type="entry name" value="Homeodomain-like"/>
    <property type="match status" value="1"/>
</dbReference>
<sequence length="283" mass="32103">MPPPPKYRAQPWLQSPLRTPVGEIELAGLLLNVPGINPADMRILRRFTLVLMVEGRGYYRDGRGTSYELVPGDVVLVFPEIAHAYGPVRGGEWTQIYFVFDGPQFQLWRAQGLLDPARPVLRLGSPDYWRRRLQDVVKGEPLHTAGAPLRAMGRFLQVVTEMIATDAENVRQAGRDAWLEKSLRLLGERGSGGWATPQDAATQVGLNYENFRKRFAELTGESPGRYQKRRRLEWACAAIYHGESSLKEIADSLGFCDVFHFSKAFKQEIGFTPSDYRRRVRGR</sequence>
<dbReference type="GO" id="GO:0043565">
    <property type="term" value="F:sequence-specific DNA binding"/>
    <property type="evidence" value="ECO:0007669"/>
    <property type="project" value="InterPro"/>
</dbReference>
<dbReference type="PANTHER" id="PTHR46796:SF7">
    <property type="entry name" value="ARAC FAMILY TRANSCRIPTIONAL REGULATOR"/>
    <property type="match status" value="1"/>
</dbReference>
<evidence type="ECO:0000259" key="5">
    <source>
        <dbReference type="PROSITE" id="PS01124"/>
    </source>
</evidence>
<keyword evidence="7" id="KW-1185">Reference proteome</keyword>
<gene>
    <name evidence="6" type="ORF">ESB00_10175</name>
</gene>
<evidence type="ECO:0000313" key="6">
    <source>
        <dbReference type="EMBL" id="RXK56214.1"/>
    </source>
</evidence>
<dbReference type="InterPro" id="IPR020449">
    <property type="entry name" value="Tscrpt_reg_AraC-type_HTH"/>
</dbReference>
<dbReference type="InterPro" id="IPR009057">
    <property type="entry name" value="Homeodomain-like_sf"/>
</dbReference>
<dbReference type="OrthoDB" id="2060755at2"/>
<dbReference type="SMART" id="SM00342">
    <property type="entry name" value="HTH_ARAC"/>
    <property type="match status" value="1"/>
</dbReference>
<dbReference type="PROSITE" id="PS00041">
    <property type="entry name" value="HTH_ARAC_FAMILY_1"/>
    <property type="match status" value="1"/>
</dbReference>
<evidence type="ECO:0000256" key="4">
    <source>
        <dbReference type="ARBA" id="ARBA00023163"/>
    </source>
</evidence>
<organism evidence="6 7">
    <name type="scientific">Oleiharenicola lentus</name>
    <dbReference type="NCBI Taxonomy" id="2508720"/>
    <lineage>
        <taxon>Bacteria</taxon>
        <taxon>Pseudomonadati</taxon>
        <taxon>Verrucomicrobiota</taxon>
        <taxon>Opitutia</taxon>
        <taxon>Opitutales</taxon>
        <taxon>Opitutaceae</taxon>
        <taxon>Oleiharenicola</taxon>
    </lineage>
</organism>
<dbReference type="InterPro" id="IPR003313">
    <property type="entry name" value="AraC-bd"/>
</dbReference>
<evidence type="ECO:0000256" key="2">
    <source>
        <dbReference type="ARBA" id="ARBA00023125"/>
    </source>
</evidence>
<protein>
    <submittedName>
        <fullName evidence="6">AraC family transcriptional regulator</fullName>
    </submittedName>
</protein>
<keyword evidence="4" id="KW-0804">Transcription</keyword>
<dbReference type="GO" id="GO:0003700">
    <property type="term" value="F:DNA-binding transcription factor activity"/>
    <property type="evidence" value="ECO:0007669"/>
    <property type="project" value="InterPro"/>
</dbReference>
<dbReference type="AlphaFoldDB" id="A0A4Q1CAY2"/>
<evidence type="ECO:0000256" key="1">
    <source>
        <dbReference type="ARBA" id="ARBA00023015"/>
    </source>
</evidence>
<dbReference type="PROSITE" id="PS01124">
    <property type="entry name" value="HTH_ARAC_FAMILY_2"/>
    <property type="match status" value="1"/>
</dbReference>
<evidence type="ECO:0000313" key="7">
    <source>
        <dbReference type="Proteomes" id="UP000290218"/>
    </source>
</evidence>
<dbReference type="EMBL" id="SDHX01000001">
    <property type="protein sequence ID" value="RXK56214.1"/>
    <property type="molecule type" value="Genomic_DNA"/>
</dbReference>
<comment type="caution">
    <text evidence="6">The sequence shown here is derived from an EMBL/GenBank/DDBJ whole genome shotgun (WGS) entry which is preliminary data.</text>
</comment>
<reference evidence="6 7" key="1">
    <citation type="submission" date="2019-01" db="EMBL/GenBank/DDBJ databases">
        <title>Lacunisphaera sp. strain TWA-58.</title>
        <authorList>
            <person name="Chen W.-M."/>
        </authorList>
    </citation>
    <scope>NUCLEOTIDE SEQUENCE [LARGE SCALE GENOMIC DNA]</scope>
    <source>
        <strain evidence="6 7">TWA-58</strain>
    </source>
</reference>
<dbReference type="InterPro" id="IPR018060">
    <property type="entry name" value="HTH_AraC"/>
</dbReference>
<feature type="domain" description="HTH araC/xylS-type" evidence="5">
    <location>
        <begin position="180"/>
        <end position="279"/>
    </location>
</feature>
<dbReference type="Gene3D" id="1.10.10.60">
    <property type="entry name" value="Homeodomain-like"/>
    <property type="match status" value="2"/>
</dbReference>
<dbReference type="Pfam" id="PF02311">
    <property type="entry name" value="AraC_binding"/>
    <property type="match status" value="1"/>
</dbReference>
<dbReference type="RefSeq" id="WP_129047580.1">
    <property type="nucleotide sequence ID" value="NZ_SDHX01000001.1"/>
</dbReference>
<dbReference type="Proteomes" id="UP000290218">
    <property type="component" value="Unassembled WGS sequence"/>
</dbReference>
<dbReference type="PANTHER" id="PTHR46796">
    <property type="entry name" value="HTH-TYPE TRANSCRIPTIONAL ACTIVATOR RHAS-RELATED"/>
    <property type="match status" value="1"/>
</dbReference>
<keyword evidence="3" id="KW-0010">Activator</keyword>
<evidence type="ECO:0000256" key="3">
    <source>
        <dbReference type="ARBA" id="ARBA00023159"/>
    </source>
</evidence>
<dbReference type="SUPFAM" id="SSF51215">
    <property type="entry name" value="Regulatory protein AraC"/>
    <property type="match status" value="1"/>
</dbReference>
<accession>A0A4Q1CAY2</accession>
<dbReference type="PRINTS" id="PR00032">
    <property type="entry name" value="HTHARAC"/>
</dbReference>
<keyword evidence="2" id="KW-0238">DNA-binding</keyword>